<name>A0A1W0X618_HYPEX</name>
<evidence type="ECO:0000256" key="4">
    <source>
        <dbReference type="ARBA" id="ARBA00010007"/>
    </source>
</evidence>
<dbReference type="CDD" id="cd03042">
    <property type="entry name" value="GST_N_Zeta"/>
    <property type="match status" value="1"/>
</dbReference>
<evidence type="ECO:0000259" key="9">
    <source>
        <dbReference type="PROSITE" id="PS50405"/>
    </source>
</evidence>
<dbReference type="PROSITE" id="PS50405">
    <property type="entry name" value="GST_CTER"/>
    <property type="match status" value="1"/>
</dbReference>
<dbReference type="Pfam" id="PF14497">
    <property type="entry name" value="GST_C_3"/>
    <property type="match status" value="1"/>
</dbReference>
<dbReference type="InterPro" id="IPR005955">
    <property type="entry name" value="GST_Zeta"/>
</dbReference>
<dbReference type="SFLD" id="SFLDG00358">
    <property type="entry name" value="Main_(cytGST)"/>
    <property type="match status" value="1"/>
</dbReference>
<feature type="domain" description="GST C-terminal" evidence="9">
    <location>
        <begin position="170"/>
        <end position="292"/>
    </location>
</feature>
<dbReference type="Pfam" id="PF13409">
    <property type="entry name" value="GST_N_2"/>
    <property type="match status" value="1"/>
</dbReference>
<evidence type="ECO:0000313" key="11">
    <source>
        <dbReference type="Proteomes" id="UP000192578"/>
    </source>
</evidence>
<dbReference type="InterPro" id="IPR036249">
    <property type="entry name" value="Thioredoxin-like_sf"/>
</dbReference>
<keyword evidence="11" id="KW-1185">Reference proteome</keyword>
<evidence type="ECO:0000256" key="3">
    <source>
        <dbReference type="ARBA" id="ARBA00004671"/>
    </source>
</evidence>
<evidence type="ECO:0000256" key="5">
    <source>
        <dbReference type="ARBA" id="ARBA00013199"/>
    </source>
</evidence>
<dbReference type="InterPro" id="IPR034330">
    <property type="entry name" value="GST_Zeta_C"/>
</dbReference>
<comment type="pathway">
    <text evidence="3">Amino-acid degradation; L-phenylalanine degradation; acetoacetate and fumarate from L-phenylalanine: step 5/6.</text>
</comment>
<dbReference type="InterPro" id="IPR040079">
    <property type="entry name" value="Glutathione_S-Trfase"/>
</dbReference>
<dbReference type="InterPro" id="IPR036282">
    <property type="entry name" value="Glutathione-S-Trfase_C_sf"/>
</dbReference>
<comment type="caution">
    <text evidence="10">The sequence shown here is derived from an EMBL/GenBank/DDBJ whole genome shotgun (WGS) entry which is preliminary data.</text>
</comment>
<dbReference type="GO" id="GO:0004364">
    <property type="term" value="F:glutathione transferase activity"/>
    <property type="evidence" value="ECO:0007669"/>
    <property type="project" value="TreeGrafter"/>
</dbReference>
<comment type="similarity">
    <text evidence="4">Belongs to the GST superfamily. Zeta family.</text>
</comment>
<evidence type="ECO:0000259" key="8">
    <source>
        <dbReference type="PROSITE" id="PS50404"/>
    </source>
</evidence>
<dbReference type="UniPathway" id="UPA00139">
    <property type="reaction ID" value="UER00340"/>
</dbReference>
<accession>A0A1W0X618</accession>
<sequence length="292" mass="32488">MYVDSDIIKNLQVKYGPMKQLKVLLHLLGGEKEVARAKLVDEGVGVDRMFHGYVGDVFQLAEPIHPRVWKAIVPQKMAGACKEDMVVLHGTGYSSCSWRVRIALALKGIPFKNVPVNLKTLSQKNEEFLRINPMGQVPALCIDGLVLTQSVAILEYLEESRPAHPLLPAGLRERALVRRIVETIASGIQPHQNFAGGTVPPGIPEKYKVAWEWEWGKMWIEKGFQGLEQMVKESSGKYCVGDAITLADVCLVPQVYNAKVAKVDMTAYPTLVKVNDALLELDAFRDTHPSLY</sequence>
<keyword evidence="7" id="KW-0585">Phenylalanine catabolism</keyword>
<dbReference type="Gene3D" id="3.40.30.10">
    <property type="entry name" value="Glutaredoxin"/>
    <property type="match status" value="1"/>
</dbReference>
<dbReference type="InterPro" id="IPR034333">
    <property type="entry name" value="GST_Zeta_N"/>
</dbReference>
<dbReference type="GO" id="GO:0006749">
    <property type="term" value="P:glutathione metabolic process"/>
    <property type="evidence" value="ECO:0007669"/>
    <property type="project" value="TreeGrafter"/>
</dbReference>
<reference evidence="11" key="1">
    <citation type="submission" date="2017-01" db="EMBL/GenBank/DDBJ databases">
        <title>Comparative genomics of anhydrobiosis in the tardigrade Hypsibius dujardini.</title>
        <authorList>
            <person name="Yoshida Y."/>
            <person name="Koutsovoulos G."/>
            <person name="Laetsch D."/>
            <person name="Stevens L."/>
            <person name="Kumar S."/>
            <person name="Horikawa D."/>
            <person name="Ishino K."/>
            <person name="Komine S."/>
            <person name="Tomita M."/>
            <person name="Blaxter M."/>
            <person name="Arakawa K."/>
        </authorList>
    </citation>
    <scope>NUCLEOTIDE SEQUENCE [LARGE SCALE GENOMIC DNA]</scope>
    <source>
        <strain evidence="11">Z151</strain>
    </source>
</reference>
<evidence type="ECO:0000313" key="10">
    <source>
        <dbReference type="EMBL" id="OQV22959.1"/>
    </source>
</evidence>
<evidence type="ECO:0000256" key="6">
    <source>
        <dbReference type="ARBA" id="ARBA00022878"/>
    </source>
</evidence>
<dbReference type="PANTHER" id="PTHR42673">
    <property type="entry name" value="MALEYLACETOACETATE ISOMERASE"/>
    <property type="match status" value="1"/>
</dbReference>
<dbReference type="PROSITE" id="PS50404">
    <property type="entry name" value="GST_NTER"/>
    <property type="match status" value="1"/>
</dbReference>
<dbReference type="CDD" id="cd03191">
    <property type="entry name" value="GST_C_Zeta"/>
    <property type="match status" value="1"/>
</dbReference>
<dbReference type="OrthoDB" id="202840at2759"/>
<dbReference type="NCBIfam" id="TIGR01262">
    <property type="entry name" value="maiA"/>
    <property type="match status" value="1"/>
</dbReference>
<dbReference type="SUPFAM" id="SSF47616">
    <property type="entry name" value="GST C-terminal domain-like"/>
    <property type="match status" value="1"/>
</dbReference>
<dbReference type="GO" id="GO:0005739">
    <property type="term" value="C:mitochondrion"/>
    <property type="evidence" value="ECO:0007669"/>
    <property type="project" value="TreeGrafter"/>
</dbReference>
<evidence type="ECO:0000256" key="7">
    <source>
        <dbReference type="ARBA" id="ARBA00023232"/>
    </source>
</evidence>
<dbReference type="PANTHER" id="PTHR42673:SF4">
    <property type="entry name" value="MALEYLACETOACETATE ISOMERASE"/>
    <property type="match status" value="1"/>
</dbReference>
<keyword evidence="6" id="KW-0828">Tyrosine catabolism</keyword>
<proteinExistence type="inferred from homology"/>
<comment type="catalytic activity">
    <reaction evidence="1">
        <text>4-maleylacetoacetate = 4-fumarylacetoacetate</text>
        <dbReference type="Rhea" id="RHEA:14817"/>
        <dbReference type="ChEBI" id="CHEBI:17105"/>
        <dbReference type="ChEBI" id="CHEBI:18034"/>
        <dbReference type="EC" id="5.2.1.2"/>
    </reaction>
</comment>
<comment type="cofactor">
    <cofactor evidence="2">
        <name>glutathione</name>
        <dbReference type="ChEBI" id="CHEBI:57925"/>
    </cofactor>
</comment>
<feature type="domain" description="GST N-terminal" evidence="8">
    <location>
        <begin position="84"/>
        <end position="165"/>
    </location>
</feature>
<organism evidence="10 11">
    <name type="scientific">Hypsibius exemplaris</name>
    <name type="common">Freshwater tardigrade</name>
    <dbReference type="NCBI Taxonomy" id="2072580"/>
    <lineage>
        <taxon>Eukaryota</taxon>
        <taxon>Metazoa</taxon>
        <taxon>Ecdysozoa</taxon>
        <taxon>Tardigrada</taxon>
        <taxon>Eutardigrada</taxon>
        <taxon>Parachela</taxon>
        <taxon>Hypsibioidea</taxon>
        <taxon>Hypsibiidae</taxon>
        <taxon>Hypsibius</taxon>
    </lineage>
</organism>
<dbReference type="Proteomes" id="UP000192578">
    <property type="component" value="Unassembled WGS sequence"/>
</dbReference>
<protein>
    <recommendedName>
        <fullName evidence="5">maleylacetoacetate isomerase</fullName>
        <ecNumber evidence="5">5.2.1.2</ecNumber>
    </recommendedName>
</protein>
<dbReference type="EC" id="5.2.1.2" evidence="5"/>
<gene>
    <name evidence="10" type="ORF">BV898_03011</name>
</gene>
<evidence type="ECO:0000256" key="2">
    <source>
        <dbReference type="ARBA" id="ARBA00001955"/>
    </source>
</evidence>
<dbReference type="FunFam" id="1.20.1050.10:FF:000010">
    <property type="entry name" value="Maleylacetoacetate isomerase isoform 1"/>
    <property type="match status" value="1"/>
</dbReference>
<evidence type="ECO:0000256" key="1">
    <source>
        <dbReference type="ARBA" id="ARBA00001622"/>
    </source>
</evidence>
<dbReference type="GO" id="GO:0016034">
    <property type="term" value="F:maleylacetoacetate isomerase activity"/>
    <property type="evidence" value="ECO:0007669"/>
    <property type="project" value="UniProtKB-EC"/>
</dbReference>
<keyword evidence="10" id="KW-0413">Isomerase</keyword>
<dbReference type="GO" id="GO:0006559">
    <property type="term" value="P:L-phenylalanine catabolic process"/>
    <property type="evidence" value="ECO:0007669"/>
    <property type="project" value="UniProtKB-UniPathway"/>
</dbReference>
<dbReference type="AlphaFoldDB" id="A0A1W0X618"/>
<dbReference type="GO" id="GO:0006572">
    <property type="term" value="P:L-tyrosine catabolic process"/>
    <property type="evidence" value="ECO:0007669"/>
    <property type="project" value="UniProtKB-KW"/>
</dbReference>
<dbReference type="InterPro" id="IPR010987">
    <property type="entry name" value="Glutathione-S-Trfase_C-like"/>
</dbReference>
<dbReference type="SUPFAM" id="SSF52833">
    <property type="entry name" value="Thioredoxin-like"/>
    <property type="match status" value="1"/>
</dbReference>
<dbReference type="SFLD" id="SFLDS00019">
    <property type="entry name" value="Glutathione_Transferase_(cytos"/>
    <property type="match status" value="1"/>
</dbReference>
<dbReference type="InterPro" id="IPR004046">
    <property type="entry name" value="GST_C"/>
</dbReference>
<dbReference type="Gene3D" id="1.20.1050.10">
    <property type="match status" value="1"/>
</dbReference>
<dbReference type="EMBL" id="MTYJ01000014">
    <property type="protein sequence ID" value="OQV22959.1"/>
    <property type="molecule type" value="Genomic_DNA"/>
</dbReference>
<dbReference type="InterPro" id="IPR004045">
    <property type="entry name" value="Glutathione_S-Trfase_N"/>
</dbReference>